<evidence type="ECO:0008006" key="3">
    <source>
        <dbReference type="Google" id="ProtNLM"/>
    </source>
</evidence>
<organism evidence="1 2">
    <name type="scientific">Trujillonella endophytica</name>
    <dbReference type="NCBI Taxonomy" id="673521"/>
    <lineage>
        <taxon>Bacteria</taxon>
        <taxon>Bacillati</taxon>
        <taxon>Actinomycetota</taxon>
        <taxon>Actinomycetes</taxon>
        <taxon>Geodermatophilales</taxon>
        <taxon>Geodermatophilaceae</taxon>
        <taxon>Trujillonella</taxon>
    </lineage>
</organism>
<sequence length="101" mass="10944">MTYAMTMDVPAPVEVYDAVHREVLARSGGTADGLLVHLARATEGGFQVIEVWESRDQCERYSREIVGPVLAEVTRGAPQPPEAPAEFEVRGLVLPRAGVVV</sequence>
<evidence type="ECO:0000313" key="2">
    <source>
        <dbReference type="Proteomes" id="UP000198960"/>
    </source>
</evidence>
<dbReference type="STRING" id="673521.SAMN05660991_00882"/>
<reference evidence="2" key="1">
    <citation type="submission" date="2016-10" db="EMBL/GenBank/DDBJ databases">
        <authorList>
            <person name="Varghese N."/>
            <person name="Submissions S."/>
        </authorList>
    </citation>
    <scope>NUCLEOTIDE SEQUENCE [LARGE SCALE GENOMIC DNA]</scope>
    <source>
        <strain evidence="2">DSM 45413</strain>
    </source>
</reference>
<gene>
    <name evidence="1" type="ORF">SAMN05660991_00882</name>
</gene>
<dbReference type="OrthoDB" id="1550900at2"/>
<dbReference type="AlphaFoldDB" id="A0A1H8QXV4"/>
<protein>
    <recommendedName>
        <fullName evidence="3">Antibiotic biosynthesis monooxygenase</fullName>
    </recommendedName>
</protein>
<dbReference type="EMBL" id="FOEE01000002">
    <property type="protein sequence ID" value="SEO59170.1"/>
    <property type="molecule type" value="Genomic_DNA"/>
</dbReference>
<proteinExistence type="predicted"/>
<keyword evidence="2" id="KW-1185">Reference proteome</keyword>
<evidence type="ECO:0000313" key="1">
    <source>
        <dbReference type="EMBL" id="SEO59170.1"/>
    </source>
</evidence>
<dbReference type="RefSeq" id="WP_139220396.1">
    <property type="nucleotide sequence ID" value="NZ_FOEE01000002.1"/>
</dbReference>
<dbReference type="Proteomes" id="UP000198960">
    <property type="component" value="Unassembled WGS sequence"/>
</dbReference>
<name>A0A1H8QXV4_9ACTN</name>
<accession>A0A1H8QXV4</accession>